<reference evidence="2 3" key="1">
    <citation type="submission" date="2019-12" db="EMBL/GenBank/DDBJ databases">
        <authorList>
            <person name="Zhang Y.-J."/>
        </authorList>
    </citation>
    <scope>NUCLEOTIDE SEQUENCE [LARGE SCALE GENOMIC DNA]</scope>
    <source>
        <strain evidence="2 3">CY05</strain>
    </source>
</reference>
<dbReference type="PROSITE" id="PS51819">
    <property type="entry name" value="VOC"/>
    <property type="match status" value="1"/>
</dbReference>
<keyword evidence="3" id="KW-1185">Reference proteome</keyword>
<dbReference type="Gene3D" id="3.10.180.10">
    <property type="entry name" value="2,3-Dihydroxybiphenyl 1,2-Dioxygenase, domain 1"/>
    <property type="match status" value="1"/>
</dbReference>
<evidence type="ECO:0000313" key="3">
    <source>
        <dbReference type="Proteomes" id="UP000478892"/>
    </source>
</evidence>
<protein>
    <submittedName>
        <fullName evidence="2">VOC family protein</fullName>
    </submittedName>
</protein>
<comment type="caution">
    <text evidence="2">The sequence shown here is derived from an EMBL/GenBank/DDBJ whole genome shotgun (WGS) entry which is preliminary data.</text>
</comment>
<dbReference type="InterPro" id="IPR029068">
    <property type="entry name" value="Glyas_Bleomycin-R_OHBP_Dase"/>
</dbReference>
<evidence type="ECO:0000313" key="2">
    <source>
        <dbReference type="EMBL" id="MVO16185.1"/>
    </source>
</evidence>
<dbReference type="PANTHER" id="PTHR35006:SF1">
    <property type="entry name" value="BLL2941 PROTEIN"/>
    <property type="match status" value="1"/>
</dbReference>
<gene>
    <name evidence="2" type="ORF">GO984_10200</name>
</gene>
<dbReference type="SUPFAM" id="SSF54593">
    <property type="entry name" value="Glyoxalase/Bleomycin resistance protein/Dihydroxybiphenyl dioxygenase"/>
    <property type="match status" value="1"/>
</dbReference>
<organism evidence="2 3">
    <name type="scientific">Parasedimentitalea huanghaiensis</name>
    <dbReference type="NCBI Taxonomy" id="2682100"/>
    <lineage>
        <taxon>Bacteria</taxon>
        <taxon>Pseudomonadati</taxon>
        <taxon>Pseudomonadota</taxon>
        <taxon>Alphaproteobacteria</taxon>
        <taxon>Rhodobacterales</taxon>
        <taxon>Paracoccaceae</taxon>
        <taxon>Parasedimentitalea</taxon>
    </lineage>
</organism>
<dbReference type="AlphaFoldDB" id="A0A6L6WHW5"/>
<dbReference type="RefSeq" id="WP_157022434.1">
    <property type="nucleotide sequence ID" value="NZ_WQLV01000005.1"/>
</dbReference>
<feature type="domain" description="VOC" evidence="1">
    <location>
        <begin position="1"/>
        <end position="123"/>
    </location>
</feature>
<accession>A0A6L6WHW5</accession>
<dbReference type="InterPro" id="IPR037523">
    <property type="entry name" value="VOC_core"/>
</dbReference>
<sequence>MIGYISVGTNDLARSSAYYDTILGMLGASRIMEMDDFIVWGTKNGAANFSVHVPENKTAATVGNGMMIALHAENPEMVNVVHAKAIELGSEDCGAPGPRHGDSGFFAAYFRDPDGNKLNLHCMIGTT</sequence>
<dbReference type="Proteomes" id="UP000478892">
    <property type="component" value="Unassembled WGS sequence"/>
</dbReference>
<evidence type="ECO:0000259" key="1">
    <source>
        <dbReference type="PROSITE" id="PS51819"/>
    </source>
</evidence>
<dbReference type="PANTHER" id="PTHR35006">
    <property type="entry name" value="GLYOXALASE FAMILY PROTEIN (AFU_ORTHOLOGUE AFUA_5G14830)"/>
    <property type="match status" value="1"/>
</dbReference>
<dbReference type="Pfam" id="PF00903">
    <property type="entry name" value="Glyoxalase"/>
    <property type="match status" value="1"/>
</dbReference>
<dbReference type="CDD" id="cd07262">
    <property type="entry name" value="VOC_like"/>
    <property type="match status" value="1"/>
</dbReference>
<dbReference type="InterPro" id="IPR004360">
    <property type="entry name" value="Glyas_Fos-R_dOase_dom"/>
</dbReference>
<proteinExistence type="predicted"/>
<name>A0A6L6WHW5_9RHOB</name>
<dbReference type="EMBL" id="WQLV01000005">
    <property type="protein sequence ID" value="MVO16185.1"/>
    <property type="molecule type" value="Genomic_DNA"/>
</dbReference>